<gene>
    <name evidence="1" type="ORF">MiSe_55800</name>
</gene>
<sequence>MGVATLLGATLAVSAAIWGVVGQPALAVTLSDGTVNFVGVPRLEGASTTFNQTYAWGATYYFTISVPEDAGEPLQRIAIAQHEGSDEIEFDLEESRAYEGTRRNPGSEIALLAATPNKDNQTLDLTFSPPVHPGKKVTIALRPVQNPRYGGVYLFGVTAFPPGEKARGQFLGFGRLHFYERGDLGL</sequence>
<dbReference type="RefSeq" id="WP_226586880.1">
    <property type="nucleotide sequence ID" value="NZ_BLAY01000099.1"/>
</dbReference>
<dbReference type="Proteomes" id="UP001050975">
    <property type="component" value="Unassembled WGS sequence"/>
</dbReference>
<evidence type="ECO:0000313" key="1">
    <source>
        <dbReference type="EMBL" id="GET40769.1"/>
    </source>
</evidence>
<protein>
    <recommendedName>
        <fullName evidence="3">DUF2808 domain-containing protein</fullName>
    </recommendedName>
</protein>
<organism evidence="1 2">
    <name type="scientific">Microseira wollei NIES-4236</name>
    <dbReference type="NCBI Taxonomy" id="2530354"/>
    <lineage>
        <taxon>Bacteria</taxon>
        <taxon>Bacillati</taxon>
        <taxon>Cyanobacteriota</taxon>
        <taxon>Cyanophyceae</taxon>
        <taxon>Oscillatoriophycideae</taxon>
        <taxon>Aerosakkonematales</taxon>
        <taxon>Aerosakkonemataceae</taxon>
        <taxon>Microseira</taxon>
    </lineage>
</organism>
<dbReference type="AlphaFoldDB" id="A0AAV3XJP8"/>
<dbReference type="InterPro" id="IPR021256">
    <property type="entry name" value="DUF2808"/>
</dbReference>
<evidence type="ECO:0008006" key="3">
    <source>
        <dbReference type="Google" id="ProtNLM"/>
    </source>
</evidence>
<proteinExistence type="predicted"/>
<comment type="caution">
    <text evidence="1">The sequence shown here is derived from an EMBL/GenBank/DDBJ whole genome shotgun (WGS) entry which is preliminary data.</text>
</comment>
<dbReference type="Pfam" id="PF10989">
    <property type="entry name" value="DUF2808"/>
    <property type="match status" value="1"/>
</dbReference>
<evidence type="ECO:0000313" key="2">
    <source>
        <dbReference type="Proteomes" id="UP001050975"/>
    </source>
</evidence>
<keyword evidence="2" id="KW-1185">Reference proteome</keyword>
<reference evidence="1" key="1">
    <citation type="submission" date="2019-10" db="EMBL/GenBank/DDBJ databases">
        <title>Draft genome sequece of Microseira wollei NIES-4236.</title>
        <authorList>
            <person name="Yamaguchi H."/>
            <person name="Suzuki S."/>
            <person name="Kawachi M."/>
        </authorList>
    </citation>
    <scope>NUCLEOTIDE SEQUENCE</scope>
    <source>
        <strain evidence="1">NIES-4236</strain>
    </source>
</reference>
<dbReference type="EMBL" id="BLAY01000099">
    <property type="protein sequence ID" value="GET40769.1"/>
    <property type="molecule type" value="Genomic_DNA"/>
</dbReference>
<name>A0AAV3XJP8_9CYAN</name>
<accession>A0AAV3XJP8</accession>